<dbReference type="InterPro" id="IPR051132">
    <property type="entry name" value="3-5_Exonuclease_domain"/>
</dbReference>
<reference evidence="5" key="1">
    <citation type="journal article" date="2022" name="New Phytol.">
        <title>Evolutionary transition to the ectomycorrhizal habit in the genomes of a hyperdiverse lineage of mushroom-forming fungi.</title>
        <authorList>
            <person name="Looney B."/>
            <person name="Miyauchi S."/>
            <person name="Morin E."/>
            <person name="Drula E."/>
            <person name="Courty P.E."/>
            <person name="Kohler A."/>
            <person name="Kuo A."/>
            <person name="LaButti K."/>
            <person name="Pangilinan J."/>
            <person name="Lipzen A."/>
            <person name="Riley R."/>
            <person name="Andreopoulos W."/>
            <person name="He G."/>
            <person name="Johnson J."/>
            <person name="Nolan M."/>
            <person name="Tritt A."/>
            <person name="Barry K.W."/>
            <person name="Grigoriev I.V."/>
            <person name="Nagy L.G."/>
            <person name="Hibbett D."/>
            <person name="Henrissat B."/>
            <person name="Matheny P.B."/>
            <person name="Labbe J."/>
            <person name="Martin F.M."/>
        </authorList>
    </citation>
    <scope>NUCLEOTIDE SEQUENCE</scope>
    <source>
        <strain evidence="5">BPL690</strain>
    </source>
</reference>
<feature type="region of interest" description="Disordered" evidence="3">
    <location>
        <begin position="52"/>
        <end position="139"/>
    </location>
</feature>
<comment type="caution">
    <text evidence="5">The sequence shown here is derived from an EMBL/GenBank/DDBJ whole genome shotgun (WGS) entry which is preliminary data.</text>
</comment>
<dbReference type="GO" id="GO:0005634">
    <property type="term" value="C:nucleus"/>
    <property type="evidence" value="ECO:0007669"/>
    <property type="project" value="TreeGrafter"/>
</dbReference>
<keyword evidence="1" id="KW-0540">Nuclease</keyword>
<dbReference type="GO" id="GO:0008408">
    <property type="term" value="F:3'-5' exonuclease activity"/>
    <property type="evidence" value="ECO:0007669"/>
    <property type="project" value="InterPro"/>
</dbReference>
<dbReference type="GO" id="GO:0005737">
    <property type="term" value="C:cytoplasm"/>
    <property type="evidence" value="ECO:0007669"/>
    <property type="project" value="TreeGrafter"/>
</dbReference>
<dbReference type="InterPro" id="IPR002562">
    <property type="entry name" value="3'-5'_exonuclease_dom"/>
</dbReference>
<evidence type="ECO:0000313" key="6">
    <source>
        <dbReference type="Proteomes" id="UP001203297"/>
    </source>
</evidence>
<dbReference type="SMART" id="SM00474">
    <property type="entry name" value="35EXOc"/>
    <property type="match status" value="1"/>
</dbReference>
<feature type="compositionally biased region" description="Basic and acidic residues" evidence="3">
    <location>
        <begin position="102"/>
        <end position="117"/>
    </location>
</feature>
<dbReference type="CDD" id="cd06141">
    <property type="entry name" value="WRN_exo"/>
    <property type="match status" value="1"/>
</dbReference>
<sequence>MIRVITIMAASTVKPFSKFRAELFSGKRGEASLPSDKSASSARVLSTSLGTYRSTTDFKPDEDGVIDLTTPEKDKPSEAITVQVKGRRNPGANSASSSGCTENRRLKKDDSFKENKSVTKRTPSLSNRETNAPSTLASRSAFTRYQSPAMVTKPQPVIPVPQYPLYNYADNIPRPKAIYIKDEEHANEMVASLNGAVGLDLEWPFSSNRVGGVKEGKVALVQLCDADIILLIQVSKMQRFPQKVKELIESSRVPKTGVNIRNDGMKLYRDYGLLASNLIELGALACQVDEKFASMFRRPIVSLAKMVSYCLHKTLDKGPVRTSDWSKDLTLEQMKYASNDVHSGLMIFKSLMRTARSSKTPLIPERYTADLAIELRQRGGNVIKRTDKDTSIVATPLPGAKLSHRHAYTLWRQGHGLLDICIRMRDKNDPQNETVVISHILRVLTEDPTLPFSMEELISLIRLDSASWIYHRETIERWAEEGRGTDPVAGV</sequence>
<gene>
    <name evidence="5" type="ORF">B0F90DRAFT_1728298</name>
</gene>
<dbReference type="InterPro" id="IPR036397">
    <property type="entry name" value="RNaseH_sf"/>
</dbReference>
<dbReference type="PANTHER" id="PTHR13620:SF104">
    <property type="entry name" value="EXONUCLEASE 3'-5' DOMAIN-CONTAINING PROTEIN 2"/>
    <property type="match status" value="1"/>
</dbReference>
<feature type="compositionally biased region" description="Polar residues" evidence="3">
    <location>
        <begin position="91"/>
        <end position="101"/>
    </location>
</feature>
<dbReference type="GO" id="GO:0006139">
    <property type="term" value="P:nucleobase-containing compound metabolic process"/>
    <property type="evidence" value="ECO:0007669"/>
    <property type="project" value="InterPro"/>
</dbReference>
<evidence type="ECO:0000256" key="3">
    <source>
        <dbReference type="SAM" id="MobiDB-lite"/>
    </source>
</evidence>
<dbReference type="SUPFAM" id="SSF53098">
    <property type="entry name" value="Ribonuclease H-like"/>
    <property type="match status" value="1"/>
</dbReference>
<dbReference type="EMBL" id="WTXG01000023">
    <property type="protein sequence ID" value="KAI0299388.1"/>
    <property type="molecule type" value="Genomic_DNA"/>
</dbReference>
<evidence type="ECO:0000256" key="2">
    <source>
        <dbReference type="ARBA" id="ARBA00022801"/>
    </source>
</evidence>
<dbReference type="Pfam" id="PF01612">
    <property type="entry name" value="DNA_pol_A_exo1"/>
    <property type="match status" value="1"/>
</dbReference>
<keyword evidence="6" id="KW-1185">Reference proteome</keyword>
<dbReference type="InterPro" id="IPR012337">
    <property type="entry name" value="RNaseH-like_sf"/>
</dbReference>
<keyword evidence="2" id="KW-0378">Hydrolase</keyword>
<organism evidence="5 6">
    <name type="scientific">Multifurca ochricompacta</name>
    <dbReference type="NCBI Taxonomy" id="376703"/>
    <lineage>
        <taxon>Eukaryota</taxon>
        <taxon>Fungi</taxon>
        <taxon>Dikarya</taxon>
        <taxon>Basidiomycota</taxon>
        <taxon>Agaricomycotina</taxon>
        <taxon>Agaricomycetes</taxon>
        <taxon>Russulales</taxon>
        <taxon>Russulaceae</taxon>
        <taxon>Multifurca</taxon>
    </lineage>
</organism>
<feature type="domain" description="3'-5' exonuclease" evidence="4">
    <location>
        <begin position="177"/>
        <end position="356"/>
    </location>
</feature>
<dbReference type="PANTHER" id="PTHR13620">
    <property type="entry name" value="3-5 EXONUCLEASE"/>
    <property type="match status" value="1"/>
</dbReference>
<protein>
    <submittedName>
        <fullName evidence="5">Ribonuclease H-like domain-containing protein</fullName>
    </submittedName>
</protein>
<name>A0AAD4M251_9AGAM</name>
<dbReference type="AlphaFoldDB" id="A0AAD4M251"/>
<evidence type="ECO:0000259" key="4">
    <source>
        <dbReference type="SMART" id="SM00474"/>
    </source>
</evidence>
<evidence type="ECO:0000313" key="5">
    <source>
        <dbReference type="EMBL" id="KAI0299388.1"/>
    </source>
</evidence>
<evidence type="ECO:0000256" key="1">
    <source>
        <dbReference type="ARBA" id="ARBA00022722"/>
    </source>
</evidence>
<dbReference type="Gene3D" id="3.30.420.10">
    <property type="entry name" value="Ribonuclease H-like superfamily/Ribonuclease H"/>
    <property type="match status" value="1"/>
</dbReference>
<dbReference type="GO" id="GO:0003676">
    <property type="term" value="F:nucleic acid binding"/>
    <property type="evidence" value="ECO:0007669"/>
    <property type="project" value="InterPro"/>
</dbReference>
<proteinExistence type="predicted"/>
<dbReference type="Proteomes" id="UP001203297">
    <property type="component" value="Unassembled WGS sequence"/>
</dbReference>
<accession>A0AAD4M251</accession>
<feature type="compositionally biased region" description="Polar residues" evidence="3">
    <location>
        <begin position="120"/>
        <end position="139"/>
    </location>
</feature>